<evidence type="ECO:0000313" key="2">
    <source>
        <dbReference type="Proteomes" id="UP000184518"/>
    </source>
</evidence>
<dbReference type="STRING" id="1416778.SAMN05443633_107172"/>
<gene>
    <name evidence="1" type="ORF">SAMN05443633_107172</name>
</gene>
<accession>A0A1M5F6Y8</accession>
<protein>
    <submittedName>
        <fullName evidence="1">Uncharacterized protein</fullName>
    </submittedName>
</protein>
<organism evidence="1 2">
    <name type="scientific">Chryseobacterium arachidis</name>
    <dbReference type="NCBI Taxonomy" id="1416778"/>
    <lineage>
        <taxon>Bacteria</taxon>
        <taxon>Pseudomonadati</taxon>
        <taxon>Bacteroidota</taxon>
        <taxon>Flavobacteriia</taxon>
        <taxon>Flavobacteriales</taxon>
        <taxon>Weeksellaceae</taxon>
        <taxon>Chryseobacterium group</taxon>
        <taxon>Chryseobacterium</taxon>
    </lineage>
</organism>
<dbReference type="EMBL" id="FQUT01000007">
    <property type="protein sequence ID" value="SHF86811.1"/>
    <property type="molecule type" value="Genomic_DNA"/>
</dbReference>
<keyword evidence="2" id="KW-1185">Reference proteome</keyword>
<sequence>MNKTTKKRTYYNAEILNILKERHSCSLDYIRKSLRGDRVGEKSDVLCKEYKFFLRKAEEAINNEVKHLNNKIP</sequence>
<dbReference type="AlphaFoldDB" id="A0A1M5F6Y8"/>
<proteinExistence type="predicted"/>
<dbReference type="RefSeq" id="WP_072959084.1">
    <property type="nucleotide sequence ID" value="NZ_FQUT01000007.1"/>
</dbReference>
<evidence type="ECO:0000313" key="1">
    <source>
        <dbReference type="EMBL" id="SHF86811.1"/>
    </source>
</evidence>
<reference evidence="2" key="1">
    <citation type="submission" date="2016-11" db="EMBL/GenBank/DDBJ databases">
        <authorList>
            <person name="Varghese N."/>
            <person name="Submissions S."/>
        </authorList>
    </citation>
    <scope>NUCLEOTIDE SEQUENCE [LARGE SCALE GENOMIC DNA]</scope>
    <source>
        <strain evidence="2">DSM 27619</strain>
    </source>
</reference>
<dbReference type="OrthoDB" id="1274195at2"/>
<dbReference type="Proteomes" id="UP000184518">
    <property type="component" value="Unassembled WGS sequence"/>
</dbReference>
<name>A0A1M5F6Y8_9FLAO</name>